<name>A0ABX2EEV6_9BURK</name>
<proteinExistence type="predicted"/>
<evidence type="ECO:0000259" key="1">
    <source>
        <dbReference type="SMART" id="SM00421"/>
    </source>
</evidence>
<gene>
    <name evidence="2" type="ORF">HLB44_09070</name>
</gene>
<comment type="caution">
    <text evidence="2">The sequence shown here is derived from an EMBL/GenBank/DDBJ whole genome shotgun (WGS) entry which is preliminary data.</text>
</comment>
<dbReference type="SUPFAM" id="SSF46894">
    <property type="entry name" value="C-terminal effector domain of the bipartite response regulators"/>
    <property type="match status" value="1"/>
</dbReference>
<feature type="domain" description="HTH luxR-type" evidence="1">
    <location>
        <begin position="312"/>
        <end position="369"/>
    </location>
</feature>
<dbReference type="RefSeq" id="WP_173122213.1">
    <property type="nucleotide sequence ID" value="NZ_JABRWJ010000002.1"/>
</dbReference>
<dbReference type="Gene3D" id="1.10.10.10">
    <property type="entry name" value="Winged helix-like DNA-binding domain superfamily/Winged helix DNA-binding domain"/>
    <property type="match status" value="1"/>
</dbReference>
<accession>A0ABX2EEV6</accession>
<dbReference type="InterPro" id="IPR036388">
    <property type="entry name" value="WH-like_DNA-bd_sf"/>
</dbReference>
<dbReference type="EMBL" id="JABRWJ010000002">
    <property type="protein sequence ID" value="NRF67131.1"/>
    <property type="molecule type" value="Genomic_DNA"/>
</dbReference>
<dbReference type="SMART" id="SM00421">
    <property type="entry name" value="HTH_LUXR"/>
    <property type="match status" value="1"/>
</dbReference>
<dbReference type="InterPro" id="IPR016032">
    <property type="entry name" value="Sig_transdc_resp-reg_C-effctor"/>
</dbReference>
<dbReference type="InterPro" id="IPR000792">
    <property type="entry name" value="Tscrpt_reg_LuxR_C"/>
</dbReference>
<keyword evidence="3" id="KW-1185">Reference proteome</keyword>
<protein>
    <recommendedName>
        <fullName evidence="1">HTH luxR-type domain-containing protein</fullName>
    </recommendedName>
</protein>
<sequence length="371" mass="39662">MIDDAALRRISLAACEAATAPSRLPQALHDLRQVFGAGSVFLRSPGNTEHVWFDIGSSPQARRDYVESWYQHDPWANSPHGHRSSQAGRCFIGREIVPARTVQRSAFYADFGRHHGLKDALSVLVDDGADARAAPRTILALFRAEGQGEFRSQERDALVALQPMLRVALRNYRQVEGLRRAAAGAAAALDALPHPLLLLRGDAGIEYHNPSSLDVLASGLVATASGRITGLGSCAGSRFGAAVDAARSGAAQAFGVSFVDAGVLRTAAVHLSAMSAQAALHAQWPRAELMLTLRVDDSARIVATRIDALRARCGLTPAETRVLAALCEGRSVEQIAAEGGLQVTTVRTQVRYLLSKTRSARAIDLVRLARG</sequence>
<evidence type="ECO:0000313" key="3">
    <source>
        <dbReference type="Proteomes" id="UP000737171"/>
    </source>
</evidence>
<reference evidence="2 3" key="1">
    <citation type="submission" date="2020-05" db="EMBL/GenBank/DDBJ databases">
        <title>Aquincola sp. isolate from soil.</title>
        <authorList>
            <person name="Han J."/>
            <person name="Kim D.-U."/>
        </authorList>
    </citation>
    <scope>NUCLEOTIDE SEQUENCE [LARGE SCALE GENOMIC DNA]</scope>
    <source>
        <strain evidence="2 3">S2</strain>
    </source>
</reference>
<evidence type="ECO:0000313" key="2">
    <source>
        <dbReference type="EMBL" id="NRF67131.1"/>
    </source>
</evidence>
<organism evidence="2 3">
    <name type="scientific">Pseudaquabacterium terrae</name>
    <dbReference type="NCBI Taxonomy" id="2732868"/>
    <lineage>
        <taxon>Bacteria</taxon>
        <taxon>Pseudomonadati</taxon>
        <taxon>Pseudomonadota</taxon>
        <taxon>Betaproteobacteria</taxon>
        <taxon>Burkholderiales</taxon>
        <taxon>Sphaerotilaceae</taxon>
        <taxon>Pseudaquabacterium</taxon>
    </lineage>
</organism>
<dbReference type="Proteomes" id="UP000737171">
    <property type="component" value="Unassembled WGS sequence"/>
</dbReference>